<protein>
    <submittedName>
        <fullName evidence="2">Uncharacterized protein</fullName>
    </submittedName>
</protein>
<keyword evidence="1" id="KW-0732">Signal</keyword>
<accession>B9T4R2</accession>
<dbReference type="Proteomes" id="UP000008311">
    <property type="component" value="Unassembled WGS sequence"/>
</dbReference>
<evidence type="ECO:0000313" key="3">
    <source>
        <dbReference type="Proteomes" id="UP000008311"/>
    </source>
</evidence>
<dbReference type="EMBL" id="EQ974487">
    <property type="protein sequence ID" value="EEF29152.1"/>
    <property type="molecule type" value="Genomic_DNA"/>
</dbReference>
<feature type="signal peptide" evidence="1">
    <location>
        <begin position="1"/>
        <end position="23"/>
    </location>
</feature>
<evidence type="ECO:0000256" key="1">
    <source>
        <dbReference type="SAM" id="SignalP"/>
    </source>
</evidence>
<feature type="chain" id="PRO_5002892281" evidence="1">
    <location>
        <begin position="24"/>
        <end position="56"/>
    </location>
</feature>
<reference evidence="3" key="1">
    <citation type="journal article" date="2010" name="Nat. Biotechnol.">
        <title>Draft genome sequence of the oilseed species Ricinus communis.</title>
        <authorList>
            <person name="Chan A.P."/>
            <person name="Crabtree J."/>
            <person name="Zhao Q."/>
            <person name="Lorenzi H."/>
            <person name="Orvis J."/>
            <person name="Puiu D."/>
            <person name="Melake-Berhan A."/>
            <person name="Jones K.M."/>
            <person name="Redman J."/>
            <person name="Chen G."/>
            <person name="Cahoon E.B."/>
            <person name="Gedil M."/>
            <person name="Stanke M."/>
            <person name="Haas B.J."/>
            <person name="Wortman J.R."/>
            <person name="Fraser-Liggett C.M."/>
            <person name="Ravel J."/>
            <person name="Rabinowicz P.D."/>
        </authorList>
    </citation>
    <scope>NUCLEOTIDE SEQUENCE [LARGE SCALE GENOMIC DNA]</scope>
    <source>
        <strain evidence="3">cv. Hale</strain>
    </source>
</reference>
<dbReference type="InParanoid" id="B9T4R2"/>
<name>B9T4R2_RICCO</name>
<sequence length="56" mass="5984">MSASSKMPLSVLLVIGIGELVSAIIPQVGLRNNHYITDRSCSEGCLFNSDSEQQSS</sequence>
<dbReference type="AlphaFoldDB" id="B9T4R2"/>
<organism evidence="2 3">
    <name type="scientific">Ricinus communis</name>
    <name type="common">Castor bean</name>
    <dbReference type="NCBI Taxonomy" id="3988"/>
    <lineage>
        <taxon>Eukaryota</taxon>
        <taxon>Viridiplantae</taxon>
        <taxon>Streptophyta</taxon>
        <taxon>Embryophyta</taxon>
        <taxon>Tracheophyta</taxon>
        <taxon>Spermatophyta</taxon>
        <taxon>Magnoliopsida</taxon>
        <taxon>eudicotyledons</taxon>
        <taxon>Gunneridae</taxon>
        <taxon>Pentapetalae</taxon>
        <taxon>rosids</taxon>
        <taxon>fabids</taxon>
        <taxon>Malpighiales</taxon>
        <taxon>Euphorbiaceae</taxon>
        <taxon>Acalyphoideae</taxon>
        <taxon>Acalypheae</taxon>
        <taxon>Ricinus</taxon>
    </lineage>
</organism>
<proteinExistence type="predicted"/>
<keyword evidence="3" id="KW-1185">Reference proteome</keyword>
<evidence type="ECO:0000313" key="2">
    <source>
        <dbReference type="EMBL" id="EEF29152.1"/>
    </source>
</evidence>
<gene>
    <name evidence="2" type="ORF">RCOM_0444490</name>
</gene>